<feature type="transmembrane region" description="Helical" evidence="1">
    <location>
        <begin position="12"/>
        <end position="30"/>
    </location>
</feature>
<evidence type="ECO:0000313" key="2">
    <source>
        <dbReference type="EMBL" id="SEP99727.1"/>
    </source>
</evidence>
<evidence type="ECO:0000313" key="3">
    <source>
        <dbReference type="Proteomes" id="UP000199427"/>
    </source>
</evidence>
<dbReference type="InterPro" id="IPR027463">
    <property type="entry name" value="AcrB_DN_DC_subdom"/>
</dbReference>
<feature type="transmembrane region" description="Helical" evidence="1">
    <location>
        <begin position="516"/>
        <end position="536"/>
    </location>
</feature>
<organism evidence="2 3">
    <name type="scientific">Piscibacillus halophilus</name>
    <dbReference type="NCBI Taxonomy" id="571933"/>
    <lineage>
        <taxon>Bacteria</taxon>
        <taxon>Bacillati</taxon>
        <taxon>Bacillota</taxon>
        <taxon>Bacilli</taxon>
        <taxon>Bacillales</taxon>
        <taxon>Bacillaceae</taxon>
        <taxon>Piscibacillus</taxon>
    </lineage>
</organism>
<dbReference type="EMBL" id="FOES01000005">
    <property type="protein sequence ID" value="SEP99727.1"/>
    <property type="molecule type" value="Genomic_DNA"/>
</dbReference>
<feature type="transmembrane region" description="Helical" evidence="1">
    <location>
        <begin position="427"/>
        <end position="449"/>
    </location>
</feature>
<evidence type="ECO:0000256" key="1">
    <source>
        <dbReference type="SAM" id="Phobius"/>
    </source>
</evidence>
<feature type="transmembrane region" description="Helical" evidence="1">
    <location>
        <begin position="356"/>
        <end position="376"/>
    </location>
</feature>
<dbReference type="SUPFAM" id="SSF82693">
    <property type="entry name" value="Multidrug efflux transporter AcrB pore domain, PN1, PN2, PC1 and PC2 subdomains"/>
    <property type="match status" value="1"/>
</dbReference>
<keyword evidence="1" id="KW-0472">Membrane</keyword>
<dbReference type="Gene3D" id="3.30.70.1320">
    <property type="entry name" value="Multidrug efflux transporter AcrB pore domain like"/>
    <property type="match status" value="1"/>
</dbReference>
<feature type="transmembrane region" description="Helical" evidence="1">
    <location>
        <begin position="455"/>
        <end position="482"/>
    </location>
</feature>
<dbReference type="STRING" id="571933.SAMN05216362_10549"/>
<keyword evidence="1" id="KW-1133">Transmembrane helix</keyword>
<dbReference type="RefSeq" id="WP_091772785.1">
    <property type="nucleotide sequence ID" value="NZ_FOES01000005.1"/>
</dbReference>
<gene>
    <name evidence="2" type="ORF">SAMN05216362_10549</name>
</gene>
<proteinExistence type="predicted"/>
<dbReference type="GO" id="GO:0005886">
    <property type="term" value="C:plasma membrane"/>
    <property type="evidence" value="ECO:0007669"/>
    <property type="project" value="TreeGrafter"/>
</dbReference>
<dbReference type="Proteomes" id="UP000199427">
    <property type="component" value="Unassembled WGS sequence"/>
</dbReference>
<dbReference type="GO" id="GO:0042910">
    <property type="term" value="F:xenobiotic transmembrane transporter activity"/>
    <property type="evidence" value="ECO:0007669"/>
    <property type="project" value="TreeGrafter"/>
</dbReference>
<feature type="transmembrane region" description="Helical" evidence="1">
    <location>
        <begin position="382"/>
        <end position="406"/>
    </location>
</feature>
<feature type="transmembrane region" description="Helical" evidence="1">
    <location>
        <begin position="330"/>
        <end position="349"/>
    </location>
</feature>
<dbReference type="AlphaFoldDB" id="A0A1H9CFD3"/>
<accession>A0A1H9CFD3</accession>
<keyword evidence="1" id="KW-0812">Transmembrane</keyword>
<name>A0A1H9CFD3_9BACI</name>
<dbReference type="SUPFAM" id="SSF82866">
    <property type="entry name" value="Multidrug efflux transporter AcrB transmembrane domain"/>
    <property type="match status" value="1"/>
</dbReference>
<dbReference type="OrthoDB" id="9757876at2"/>
<keyword evidence="3" id="KW-1185">Reference proteome</keyword>
<sequence>MKLIEFLLNRKILVGLVTVLVFLVGGYAILKLDQELLPNVELDAAYVYAYADDLPATEVERSITVPLEQELEGIDGVETIESTTYYGMSQFQILIEEGRGSDVYQDIESSVYSKASEINEISSFMSGQLSTDQGYEFFMDLSGDDLKEVTQFALNTFEPRLESLPEINDVSFEGGFQEEVLIAFDQDALADYNLDAHSLLSVIEQANTDSTLGEFNEADQTSILRWPSNIQSLEDIESISVPTESGFIELDDVADVSIQDSTQQSMAWKNGSQDFMLVQISRNKDFTQIEMADAVRQEIQAMEDEGLFQDVIATEVVSQADYAEDALSGVSQNILIGGLLALVVLLIFLRNVRATIIIGVTIPASILLTFTAMWLLDYSFNILSLIGLGLGIGMMVDSSIVILESIYRQKEKGIHGMEAVLKGVKEVATAVMASMLTTIVVFLPMGLVGGDIGSFMIVLSLVVAATLISSVIVAFTIIPSLADRFLKIKDQKQNKDEGKIIGFYGRLVNWVVRKKMHSLAIVALFIFMLIGSSFLVSKIPMTIMPDVFNRYTEMIVTPEQGISPSEKETIVQELNDRLMEVEDVEVRGAFLIKRTVQFYTKTKRFNNIYSLVLLICSMSTRRTQG</sequence>
<dbReference type="Gene3D" id="3.30.2090.10">
    <property type="entry name" value="Multidrug efflux transporter AcrB TolC docking domain, DN and DC subdomains"/>
    <property type="match status" value="1"/>
</dbReference>
<protein>
    <submittedName>
        <fullName evidence="2">Hydrophobic/amphiphilic exporter-1, HAE1 family</fullName>
    </submittedName>
</protein>
<dbReference type="PANTHER" id="PTHR32063:SF0">
    <property type="entry name" value="SWARMING MOTILITY PROTEIN SWRC"/>
    <property type="match status" value="1"/>
</dbReference>
<reference evidence="2 3" key="1">
    <citation type="submission" date="2016-10" db="EMBL/GenBank/DDBJ databases">
        <authorList>
            <person name="de Groot N.N."/>
        </authorList>
    </citation>
    <scope>NUCLEOTIDE SEQUENCE [LARGE SCALE GENOMIC DNA]</scope>
    <source>
        <strain evidence="2 3">DSM 21633</strain>
    </source>
</reference>
<dbReference type="Pfam" id="PF00873">
    <property type="entry name" value="ACR_tran"/>
    <property type="match status" value="1"/>
</dbReference>
<dbReference type="InterPro" id="IPR001036">
    <property type="entry name" value="Acrflvin-R"/>
</dbReference>
<dbReference type="Gene3D" id="3.30.70.1430">
    <property type="entry name" value="Multidrug efflux transporter AcrB pore domain"/>
    <property type="match status" value="2"/>
</dbReference>
<dbReference type="PRINTS" id="PR00702">
    <property type="entry name" value="ACRIFLAVINRP"/>
</dbReference>
<dbReference type="Gene3D" id="1.20.1640.10">
    <property type="entry name" value="Multidrug efflux transporter AcrB transmembrane domain"/>
    <property type="match status" value="2"/>
</dbReference>
<dbReference type="SUPFAM" id="SSF82714">
    <property type="entry name" value="Multidrug efflux transporter AcrB TolC docking domain, DN and DC subdomains"/>
    <property type="match status" value="1"/>
</dbReference>
<dbReference type="PANTHER" id="PTHR32063">
    <property type="match status" value="1"/>
</dbReference>